<accession>A0A917EL79</accession>
<gene>
    <name evidence="9" type="ORF">GCM10011517_26980</name>
</gene>
<keyword evidence="10" id="KW-1185">Reference proteome</keyword>
<evidence type="ECO:0000256" key="3">
    <source>
        <dbReference type="ARBA" id="ARBA00022448"/>
    </source>
</evidence>
<dbReference type="PANTHER" id="PTHR36838:SF3">
    <property type="entry name" value="TRANSPORTER AUXIN EFFLUX CARRIER EC FAMILY"/>
    <property type="match status" value="1"/>
</dbReference>
<feature type="transmembrane region" description="Helical" evidence="8">
    <location>
        <begin position="6"/>
        <end position="23"/>
    </location>
</feature>
<evidence type="ECO:0000256" key="4">
    <source>
        <dbReference type="ARBA" id="ARBA00022475"/>
    </source>
</evidence>
<dbReference type="Gene3D" id="1.20.1530.20">
    <property type="match status" value="2"/>
</dbReference>
<evidence type="ECO:0000313" key="9">
    <source>
        <dbReference type="EMBL" id="GGE57780.1"/>
    </source>
</evidence>
<feature type="transmembrane region" description="Helical" evidence="8">
    <location>
        <begin position="126"/>
        <end position="145"/>
    </location>
</feature>
<keyword evidence="6 8" id="KW-1133">Transmembrane helix</keyword>
<keyword evidence="3" id="KW-0813">Transport</keyword>
<feature type="transmembrane region" description="Helical" evidence="8">
    <location>
        <begin position="285"/>
        <end position="305"/>
    </location>
</feature>
<comment type="caution">
    <text evidence="9">The sequence shown here is derived from an EMBL/GenBank/DDBJ whole genome shotgun (WGS) entry which is preliminary data.</text>
</comment>
<feature type="transmembrane region" description="Helical" evidence="8">
    <location>
        <begin position="200"/>
        <end position="219"/>
    </location>
</feature>
<reference evidence="9" key="2">
    <citation type="submission" date="2020-09" db="EMBL/GenBank/DDBJ databases">
        <authorList>
            <person name="Sun Q."/>
            <person name="Zhou Y."/>
        </authorList>
    </citation>
    <scope>NUCLEOTIDE SEQUENCE</scope>
    <source>
        <strain evidence="9">CGMCC 1.16012</strain>
    </source>
</reference>
<evidence type="ECO:0000256" key="8">
    <source>
        <dbReference type="SAM" id="Phobius"/>
    </source>
</evidence>
<sequence>MQALVQVVLPVFLVIGFGYAIAWRNIMSSETVEGLMTFAQKIAIPCLLFRAISSLDLSQEFDLRLLASFYTGALTGFSVGLLGARYLFGRPWTDSVAIGFIGLFSNSVLLGLPITERAYGPDALSANFTIIALHSPFCYAVGITAMEIARARGKSPLLLFGSIVKSIFSNALVIGIVLGFAVNLSGLPTPEVVANALDLVARAGIPAALFGLGGVLWRYRPEGDLLTIAFACAMSLIVHPLITFGLSNALDLSQAQMRSAVLTAAMAPGVNAYIFADMYGCAKRVAATSVLVGTALTVLTAWGWLTLLG</sequence>
<reference evidence="9" key="1">
    <citation type="journal article" date="2014" name="Int. J. Syst. Evol. Microbiol.">
        <title>Complete genome sequence of Corynebacterium casei LMG S-19264T (=DSM 44701T), isolated from a smear-ripened cheese.</title>
        <authorList>
            <consortium name="US DOE Joint Genome Institute (JGI-PGF)"/>
            <person name="Walter F."/>
            <person name="Albersmeier A."/>
            <person name="Kalinowski J."/>
            <person name="Ruckert C."/>
        </authorList>
    </citation>
    <scope>NUCLEOTIDE SEQUENCE</scope>
    <source>
        <strain evidence="9">CGMCC 1.16012</strain>
    </source>
</reference>
<dbReference type="GO" id="GO:0055085">
    <property type="term" value="P:transmembrane transport"/>
    <property type="evidence" value="ECO:0007669"/>
    <property type="project" value="InterPro"/>
</dbReference>
<dbReference type="PANTHER" id="PTHR36838">
    <property type="entry name" value="AUXIN EFFLUX CARRIER FAMILY PROTEIN"/>
    <property type="match status" value="1"/>
</dbReference>
<proteinExistence type="inferred from homology"/>
<evidence type="ECO:0000256" key="6">
    <source>
        <dbReference type="ARBA" id="ARBA00022989"/>
    </source>
</evidence>
<comment type="subcellular location">
    <subcellularLocation>
        <location evidence="1">Cell membrane</location>
        <topology evidence="1">Multi-pass membrane protein</topology>
    </subcellularLocation>
</comment>
<feature type="transmembrane region" description="Helical" evidence="8">
    <location>
        <begin position="226"/>
        <end position="247"/>
    </location>
</feature>
<keyword evidence="5 8" id="KW-0812">Transmembrane</keyword>
<dbReference type="EMBL" id="BMKN01000002">
    <property type="protein sequence ID" value="GGE57780.1"/>
    <property type="molecule type" value="Genomic_DNA"/>
</dbReference>
<keyword evidence="7 8" id="KW-0472">Membrane</keyword>
<keyword evidence="4" id="KW-1003">Cell membrane</keyword>
<feature type="transmembrane region" description="Helical" evidence="8">
    <location>
        <begin position="259"/>
        <end position="276"/>
    </location>
</feature>
<feature type="transmembrane region" description="Helical" evidence="8">
    <location>
        <begin position="95"/>
        <end position="114"/>
    </location>
</feature>
<name>A0A917EL79_9RHOB</name>
<dbReference type="RefSeq" id="WP_095594575.1">
    <property type="nucleotide sequence ID" value="NZ_BMKN01000002.1"/>
</dbReference>
<dbReference type="AlphaFoldDB" id="A0A917EL79"/>
<dbReference type="Pfam" id="PF03547">
    <property type="entry name" value="Mem_trans"/>
    <property type="match status" value="1"/>
</dbReference>
<dbReference type="InterPro" id="IPR038770">
    <property type="entry name" value="Na+/solute_symporter_sf"/>
</dbReference>
<organism evidence="9 10">
    <name type="scientific">Actibacterium pelagium</name>
    <dbReference type="NCBI Taxonomy" id="2029103"/>
    <lineage>
        <taxon>Bacteria</taxon>
        <taxon>Pseudomonadati</taxon>
        <taxon>Pseudomonadota</taxon>
        <taxon>Alphaproteobacteria</taxon>
        <taxon>Rhodobacterales</taxon>
        <taxon>Roseobacteraceae</taxon>
        <taxon>Actibacterium</taxon>
    </lineage>
</organism>
<protein>
    <submittedName>
        <fullName evidence="9">Malonate transporter</fullName>
    </submittedName>
</protein>
<feature type="transmembrane region" description="Helical" evidence="8">
    <location>
        <begin position="65"/>
        <end position="88"/>
    </location>
</feature>
<evidence type="ECO:0000256" key="2">
    <source>
        <dbReference type="ARBA" id="ARBA00010145"/>
    </source>
</evidence>
<evidence type="ECO:0000256" key="5">
    <source>
        <dbReference type="ARBA" id="ARBA00022692"/>
    </source>
</evidence>
<evidence type="ECO:0000256" key="1">
    <source>
        <dbReference type="ARBA" id="ARBA00004651"/>
    </source>
</evidence>
<feature type="transmembrane region" description="Helical" evidence="8">
    <location>
        <begin position="157"/>
        <end position="180"/>
    </location>
</feature>
<evidence type="ECO:0000256" key="7">
    <source>
        <dbReference type="ARBA" id="ARBA00023136"/>
    </source>
</evidence>
<comment type="similarity">
    <text evidence="2">Belongs to the auxin efflux carrier (TC 2.A.69) family.</text>
</comment>
<dbReference type="InterPro" id="IPR004776">
    <property type="entry name" value="Mem_transp_PIN-like"/>
</dbReference>
<dbReference type="Proteomes" id="UP000606730">
    <property type="component" value="Unassembled WGS sequence"/>
</dbReference>
<dbReference type="GO" id="GO:0005886">
    <property type="term" value="C:plasma membrane"/>
    <property type="evidence" value="ECO:0007669"/>
    <property type="project" value="UniProtKB-SubCell"/>
</dbReference>
<dbReference type="OrthoDB" id="9810457at2"/>
<evidence type="ECO:0000313" key="10">
    <source>
        <dbReference type="Proteomes" id="UP000606730"/>
    </source>
</evidence>